<gene>
    <name evidence="3" type="ORF">IPZ78_09365</name>
</gene>
<dbReference type="EMBL" id="JADEYP010000015">
    <property type="protein sequence ID" value="MCA5005361.1"/>
    <property type="molecule type" value="Genomic_DNA"/>
</dbReference>
<reference evidence="3" key="1">
    <citation type="submission" date="2020-10" db="EMBL/GenBank/DDBJ databases">
        <authorList>
            <person name="Lu T."/>
            <person name="Wang Q."/>
            <person name="Han X."/>
        </authorList>
    </citation>
    <scope>NUCLEOTIDE SEQUENCE</scope>
    <source>
        <strain evidence="3">WQ 366</strain>
    </source>
</reference>
<dbReference type="Pfam" id="PF04389">
    <property type="entry name" value="Peptidase_M28"/>
    <property type="match status" value="1"/>
</dbReference>
<dbReference type="PANTHER" id="PTHR12147">
    <property type="entry name" value="METALLOPEPTIDASE M28 FAMILY MEMBER"/>
    <property type="match status" value="1"/>
</dbReference>
<evidence type="ECO:0000313" key="4">
    <source>
        <dbReference type="Proteomes" id="UP001165302"/>
    </source>
</evidence>
<dbReference type="PANTHER" id="PTHR12147:SF26">
    <property type="entry name" value="PEPTIDASE M28 DOMAIN-CONTAINING PROTEIN"/>
    <property type="match status" value="1"/>
</dbReference>
<dbReference type="InterPro" id="IPR045175">
    <property type="entry name" value="M28_fam"/>
</dbReference>
<accession>A0ABS7Z597</accession>
<name>A0ABS7Z597_9SPHI</name>
<dbReference type="RefSeq" id="WP_225553008.1">
    <property type="nucleotide sequence ID" value="NZ_JADEYP010000015.1"/>
</dbReference>
<keyword evidence="1" id="KW-0732">Signal</keyword>
<keyword evidence="4" id="KW-1185">Reference proteome</keyword>
<dbReference type="SUPFAM" id="SSF53187">
    <property type="entry name" value="Zn-dependent exopeptidases"/>
    <property type="match status" value="1"/>
</dbReference>
<organism evidence="3 4">
    <name type="scientific">Sphingobacterium bovistauri</name>
    <dbReference type="NCBI Taxonomy" id="2781959"/>
    <lineage>
        <taxon>Bacteria</taxon>
        <taxon>Pseudomonadati</taxon>
        <taxon>Bacteroidota</taxon>
        <taxon>Sphingobacteriia</taxon>
        <taxon>Sphingobacteriales</taxon>
        <taxon>Sphingobacteriaceae</taxon>
        <taxon>Sphingobacterium</taxon>
    </lineage>
</organism>
<feature type="domain" description="Peptidase M28" evidence="2">
    <location>
        <begin position="211"/>
        <end position="409"/>
    </location>
</feature>
<feature type="chain" id="PRO_5046194773" evidence="1">
    <location>
        <begin position="21"/>
        <end position="433"/>
    </location>
</feature>
<comment type="caution">
    <text evidence="3">The sequence shown here is derived from an EMBL/GenBank/DDBJ whole genome shotgun (WGS) entry which is preliminary data.</text>
</comment>
<evidence type="ECO:0000313" key="3">
    <source>
        <dbReference type="EMBL" id="MCA5005361.1"/>
    </source>
</evidence>
<sequence length="433" mass="48033">MRLLTLLTSILLFNSVSSNAQQSDLQIVDSNEVKRILNTLASDDMGGRHAFTPFIGKAADFIAEEFKKNGLQPYSEANYRQTFHLSKVNRASSTVTLGTKEFDLGSYLIIGNEPHVHWNQSSAIPIKYIRKEDDFATTFRSLAQGQEDVIVIVDPSYASYITRFNKIYGKESITNEKQTKGYTKAFILTSELPSSYSISCTNISSKIELFNVAAVIPGKSKPNEYVIFSAHYDHIGIIQPNGQDSIANGADDDASGTSAIISLSKYYKNQNNNERTLIFVAFTAEEIGMYGSKYFSNNINADSVIAMINIEMIGKDSKFGANTLYLTGYDHSNLGELMQQNLKNTEFKFHPDPYPQQNLFYRSDNAVLAALGVPAHTFSTSQIDKDSYYHTVKDDVSTLNIENIVSSIEAIALGAQGIVNGTQTPNRVEKLKD</sequence>
<feature type="signal peptide" evidence="1">
    <location>
        <begin position="1"/>
        <end position="20"/>
    </location>
</feature>
<evidence type="ECO:0000259" key="2">
    <source>
        <dbReference type="Pfam" id="PF04389"/>
    </source>
</evidence>
<proteinExistence type="predicted"/>
<dbReference type="Proteomes" id="UP001165302">
    <property type="component" value="Unassembled WGS sequence"/>
</dbReference>
<protein>
    <submittedName>
        <fullName evidence="3">M20/M25/M40 family metallo-hydrolase</fullName>
    </submittedName>
</protein>
<evidence type="ECO:0000256" key="1">
    <source>
        <dbReference type="SAM" id="SignalP"/>
    </source>
</evidence>
<dbReference type="Gene3D" id="3.40.630.10">
    <property type="entry name" value="Zn peptidases"/>
    <property type="match status" value="2"/>
</dbReference>
<dbReference type="InterPro" id="IPR007484">
    <property type="entry name" value="Peptidase_M28"/>
</dbReference>